<dbReference type="OrthoDB" id="1911637at2759"/>
<keyword evidence="2" id="KW-1185">Reference proteome</keyword>
<sequence length="169" mass="19021">MSSLAIFFLCLSVHACNARRLGFIAEEISNHVDFLAKDVNKLKPYDQLEMRPSVSKELQTQELQQVGVHRRKIVGANNVKQTLLNSFLKAKEAVAKAISGYEIIISSRVDLQTKEKVEGLKRVTRSMLGTSGGDTEEAVDSKEKDNVGYIDVMDYARHHRKPPIHNEKN</sequence>
<protein>
    <submittedName>
        <fullName evidence="3">Uncharacterized protein LOC111289309</fullName>
    </submittedName>
</protein>
<proteinExistence type="predicted"/>
<dbReference type="InterPro" id="IPR053313">
    <property type="entry name" value="RGF"/>
</dbReference>
<dbReference type="RefSeq" id="XP_022735983.1">
    <property type="nucleotide sequence ID" value="XM_022880248.1"/>
</dbReference>
<keyword evidence="1" id="KW-0732">Signal</keyword>
<feature type="chain" id="PRO_5027611564" evidence="1">
    <location>
        <begin position="19"/>
        <end position="169"/>
    </location>
</feature>
<dbReference type="PANTHER" id="PTHR34961">
    <property type="entry name" value="TRANSMEMBRANE PROTEIN"/>
    <property type="match status" value="1"/>
</dbReference>
<evidence type="ECO:0000256" key="1">
    <source>
        <dbReference type="SAM" id="SignalP"/>
    </source>
</evidence>
<gene>
    <name evidence="3" type="primary">LOC111289309</name>
</gene>
<evidence type="ECO:0000313" key="2">
    <source>
        <dbReference type="Proteomes" id="UP000515121"/>
    </source>
</evidence>
<feature type="signal peptide" evidence="1">
    <location>
        <begin position="1"/>
        <end position="18"/>
    </location>
</feature>
<organism evidence="2 3">
    <name type="scientific">Durio zibethinus</name>
    <name type="common">Durian</name>
    <dbReference type="NCBI Taxonomy" id="66656"/>
    <lineage>
        <taxon>Eukaryota</taxon>
        <taxon>Viridiplantae</taxon>
        <taxon>Streptophyta</taxon>
        <taxon>Embryophyta</taxon>
        <taxon>Tracheophyta</taxon>
        <taxon>Spermatophyta</taxon>
        <taxon>Magnoliopsida</taxon>
        <taxon>eudicotyledons</taxon>
        <taxon>Gunneridae</taxon>
        <taxon>Pentapetalae</taxon>
        <taxon>rosids</taxon>
        <taxon>malvids</taxon>
        <taxon>Malvales</taxon>
        <taxon>Malvaceae</taxon>
        <taxon>Helicteroideae</taxon>
        <taxon>Durio</taxon>
    </lineage>
</organism>
<dbReference type="PANTHER" id="PTHR34961:SF7">
    <property type="entry name" value="TRANSMEMBRANE PROTEIN"/>
    <property type="match status" value="1"/>
</dbReference>
<dbReference type="KEGG" id="dzi:111289309"/>
<name>A0A6P5Y6A8_DURZI</name>
<accession>A0A6P5Y6A8</accession>
<dbReference type="AlphaFoldDB" id="A0A6P5Y6A8"/>
<dbReference type="GeneID" id="111289309"/>
<reference evidence="3" key="1">
    <citation type="submission" date="2025-08" db="UniProtKB">
        <authorList>
            <consortium name="RefSeq"/>
        </authorList>
    </citation>
    <scope>IDENTIFICATION</scope>
    <source>
        <tissue evidence="3">Fruit stalk</tissue>
    </source>
</reference>
<evidence type="ECO:0000313" key="3">
    <source>
        <dbReference type="RefSeq" id="XP_022735983.1"/>
    </source>
</evidence>
<dbReference type="Proteomes" id="UP000515121">
    <property type="component" value="Unplaced"/>
</dbReference>